<organism evidence="1">
    <name type="scientific">Arundo donax</name>
    <name type="common">Giant reed</name>
    <name type="synonym">Donax arundinaceus</name>
    <dbReference type="NCBI Taxonomy" id="35708"/>
    <lineage>
        <taxon>Eukaryota</taxon>
        <taxon>Viridiplantae</taxon>
        <taxon>Streptophyta</taxon>
        <taxon>Embryophyta</taxon>
        <taxon>Tracheophyta</taxon>
        <taxon>Spermatophyta</taxon>
        <taxon>Magnoliopsida</taxon>
        <taxon>Liliopsida</taxon>
        <taxon>Poales</taxon>
        <taxon>Poaceae</taxon>
        <taxon>PACMAD clade</taxon>
        <taxon>Arundinoideae</taxon>
        <taxon>Arundineae</taxon>
        <taxon>Arundo</taxon>
    </lineage>
</organism>
<name>A0A0A9GJ68_ARUDO</name>
<reference evidence="1" key="1">
    <citation type="submission" date="2014-09" db="EMBL/GenBank/DDBJ databases">
        <authorList>
            <person name="Magalhaes I.L.F."/>
            <person name="Oliveira U."/>
            <person name="Santos F.R."/>
            <person name="Vidigal T.H.D.A."/>
            <person name="Brescovit A.D."/>
            <person name="Santos A.J."/>
        </authorList>
    </citation>
    <scope>NUCLEOTIDE SEQUENCE</scope>
    <source>
        <tissue evidence="1">Shoot tissue taken approximately 20 cm above the soil surface</tissue>
    </source>
</reference>
<protein>
    <submittedName>
        <fullName evidence="1">Uncharacterized protein</fullName>
    </submittedName>
</protein>
<dbReference type="EMBL" id="GBRH01172761">
    <property type="protein sequence ID" value="JAE25135.1"/>
    <property type="molecule type" value="Transcribed_RNA"/>
</dbReference>
<dbReference type="AlphaFoldDB" id="A0A0A9GJ68"/>
<reference evidence="1" key="2">
    <citation type="journal article" date="2015" name="Data Brief">
        <title>Shoot transcriptome of the giant reed, Arundo donax.</title>
        <authorList>
            <person name="Barrero R.A."/>
            <person name="Guerrero F.D."/>
            <person name="Moolhuijzen P."/>
            <person name="Goolsby J.A."/>
            <person name="Tidwell J."/>
            <person name="Bellgard S.E."/>
            <person name="Bellgard M.I."/>
        </authorList>
    </citation>
    <scope>NUCLEOTIDE SEQUENCE</scope>
    <source>
        <tissue evidence="1">Shoot tissue taken approximately 20 cm above the soil surface</tissue>
    </source>
</reference>
<proteinExistence type="predicted"/>
<evidence type="ECO:0000313" key="1">
    <source>
        <dbReference type="EMBL" id="JAE25135.1"/>
    </source>
</evidence>
<accession>A0A0A9GJ68</accession>
<sequence length="45" mass="5096">MPSQSHRTSSGAADFPIANPSFFTLFFARIERQKLGPRNPELLVY</sequence>